<evidence type="ECO:0000313" key="2">
    <source>
        <dbReference type="Proteomes" id="UP000299102"/>
    </source>
</evidence>
<comment type="caution">
    <text evidence="1">The sequence shown here is derived from an EMBL/GenBank/DDBJ whole genome shotgun (WGS) entry which is preliminary data.</text>
</comment>
<dbReference type="AlphaFoldDB" id="A0A4C1S7U0"/>
<organism evidence="1 2">
    <name type="scientific">Eumeta variegata</name>
    <name type="common">Bagworm moth</name>
    <name type="synonym">Eumeta japonica</name>
    <dbReference type="NCBI Taxonomy" id="151549"/>
    <lineage>
        <taxon>Eukaryota</taxon>
        <taxon>Metazoa</taxon>
        <taxon>Ecdysozoa</taxon>
        <taxon>Arthropoda</taxon>
        <taxon>Hexapoda</taxon>
        <taxon>Insecta</taxon>
        <taxon>Pterygota</taxon>
        <taxon>Neoptera</taxon>
        <taxon>Endopterygota</taxon>
        <taxon>Lepidoptera</taxon>
        <taxon>Glossata</taxon>
        <taxon>Ditrysia</taxon>
        <taxon>Tineoidea</taxon>
        <taxon>Psychidae</taxon>
        <taxon>Oiketicinae</taxon>
        <taxon>Eumeta</taxon>
    </lineage>
</organism>
<evidence type="ECO:0000313" key="1">
    <source>
        <dbReference type="EMBL" id="GBO98402.1"/>
    </source>
</evidence>
<protein>
    <submittedName>
        <fullName evidence="1">Uncharacterized protein</fullName>
    </submittedName>
</protein>
<name>A0A4C1S7U0_EUMVA</name>
<accession>A0A4C1S7U0</accession>
<dbReference type="Proteomes" id="UP000299102">
    <property type="component" value="Unassembled WGS sequence"/>
</dbReference>
<keyword evidence="2" id="KW-1185">Reference proteome</keyword>
<reference evidence="1 2" key="1">
    <citation type="journal article" date="2019" name="Commun. Biol.">
        <title>The bagworm genome reveals a unique fibroin gene that provides high tensile strength.</title>
        <authorList>
            <person name="Kono N."/>
            <person name="Nakamura H."/>
            <person name="Ohtoshi R."/>
            <person name="Tomita M."/>
            <person name="Numata K."/>
            <person name="Arakawa K."/>
        </authorList>
    </citation>
    <scope>NUCLEOTIDE SEQUENCE [LARGE SCALE GENOMIC DNA]</scope>
</reference>
<dbReference type="EMBL" id="BGZK01000001">
    <property type="protein sequence ID" value="GBO98402.1"/>
    <property type="molecule type" value="Genomic_DNA"/>
</dbReference>
<proteinExistence type="predicted"/>
<gene>
    <name evidence="1" type="ORF">EVAR_53_1</name>
</gene>
<sequence>MAEDDMGVTSSMSIITRSIRRVSYAHEEMRVPQIGTGTSHIHVLVHEFMSIYYALAGWSGNRERRDERTKRKRGKEKEGLDCTTFTQETEQMSDAVYADAPRTARCGSPEAERVKILYVQRTKLCCSELSANDILRRYYAPRPFLLLRRVPILRHCDAFVTNFTVAKYHALYLIVVSSESRWACSSAAAWPRKTYSIFMDIVMEKNSEKKFILIS</sequence>